<sequence length="240" mass="26127">MIPFKKRARFLCSDDFKKVSQSGNLDANYDDRLNSSTSNLVDDREENKTETFLIEKISSFATYDKDVVAAASLSLLAMRQSVGKWAFAVSAVKEGYTEKSTGDKNPVKDALSTRIHDGEPHGNVDCKEGASGVGGDGKQEDETKEVRELEGGCNRSTGSEESNAAVDDGEQVPKALDDSSIHSSADTSIKCINDENSEDQDQKGKRDETGGVVSSEPSVQQANRTFRLFGVNIPYEKEPE</sequence>
<protein>
    <submittedName>
        <fullName evidence="1">Uncharacterized protein</fullName>
    </submittedName>
</protein>
<comment type="caution">
    <text evidence="1">The sequence shown here is derived from an EMBL/GenBank/DDBJ whole genome shotgun (WGS) entry which is preliminary data.</text>
</comment>
<reference evidence="2" key="1">
    <citation type="journal article" date="2022" name="Mol. Ecol. Resour.">
        <title>The genomes of chicory, endive, great burdock and yacon provide insights into Asteraceae palaeo-polyploidization history and plant inulin production.</title>
        <authorList>
            <person name="Fan W."/>
            <person name="Wang S."/>
            <person name="Wang H."/>
            <person name="Wang A."/>
            <person name="Jiang F."/>
            <person name="Liu H."/>
            <person name="Zhao H."/>
            <person name="Xu D."/>
            <person name="Zhang Y."/>
        </authorList>
    </citation>
    <scope>NUCLEOTIDE SEQUENCE [LARGE SCALE GENOMIC DNA]</scope>
    <source>
        <strain evidence="2">cv. Yunnan</strain>
    </source>
</reference>
<organism evidence="1 2">
    <name type="scientific">Smallanthus sonchifolius</name>
    <dbReference type="NCBI Taxonomy" id="185202"/>
    <lineage>
        <taxon>Eukaryota</taxon>
        <taxon>Viridiplantae</taxon>
        <taxon>Streptophyta</taxon>
        <taxon>Embryophyta</taxon>
        <taxon>Tracheophyta</taxon>
        <taxon>Spermatophyta</taxon>
        <taxon>Magnoliopsida</taxon>
        <taxon>eudicotyledons</taxon>
        <taxon>Gunneridae</taxon>
        <taxon>Pentapetalae</taxon>
        <taxon>asterids</taxon>
        <taxon>campanulids</taxon>
        <taxon>Asterales</taxon>
        <taxon>Asteraceae</taxon>
        <taxon>Asteroideae</taxon>
        <taxon>Heliantheae alliance</taxon>
        <taxon>Millerieae</taxon>
        <taxon>Smallanthus</taxon>
    </lineage>
</organism>
<keyword evidence="2" id="KW-1185">Reference proteome</keyword>
<evidence type="ECO:0000313" key="2">
    <source>
        <dbReference type="Proteomes" id="UP001056120"/>
    </source>
</evidence>
<dbReference type="EMBL" id="CM042023">
    <property type="protein sequence ID" value="KAI3812659.1"/>
    <property type="molecule type" value="Genomic_DNA"/>
</dbReference>
<reference evidence="1 2" key="2">
    <citation type="journal article" date="2022" name="Mol. Ecol. Resour.">
        <title>The genomes of chicory, endive, great burdock and yacon provide insights into Asteraceae paleo-polyploidization history and plant inulin production.</title>
        <authorList>
            <person name="Fan W."/>
            <person name="Wang S."/>
            <person name="Wang H."/>
            <person name="Wang A."/>
            <person name="Jiang F."/>
            <person name="Liu H."/>
            <person name="Zhao H."/>
            <person name="Xu D."/>
            <person name="Zhang Y."/>
        </authorList>
    </citation>
    <scope>NUCLEOTIDE SEQUENCE [LARGE SCALE GENOMIC DNA]</scope>
    <source>
        <strain evidence="2">cv. Yunnan</strain>
        <tissue evidence="1">Leaves</tissue>
    </source>
</reference>
<accession>A0ACB9IXL6</accession>
<name>A0ACB9IXL6_9ASTR</name>
<proteinExistence type="predicted"/>
<evidence type="ECO:0000313" key="1">
    <source>
        <dbReference type="EMBL" id="KAI3812659.1"/>
    </source>
</evidence>
<dbReference type="Proteomes" id="UP001056120">
    <property type="component" value="Linkage Group LG06"/>
</dbReference>
<gene>
    <name evidence="1" type="ORF">L1987_17371</name>
</gene>